<comment type="caution">
    <text evidence="1">The sequence shown here is derived from an EMBL/GenBank/DDBJ whole genome shotgun (WGS) entry which is preliminary data.</text>
</comment>
<evidence type="ECO:0000313" key="2">
    <source>
        <dbReference type="Proteomes" id="UP000318825"/>
    </source>
</evidence>
<dbReference type="Proteomes" id="UP000318825">
    <property type="component" value="Unassembled WGS sequence"/>
</dbReference>
<proteinExistence type="predicted"/>
<dbReference type="RefSeq" id="WP_141382997.1">
    <property type="nucleotide sequence ID" value="NZ_BJNF01000027.1"/>
</dbReference>
<evidence type="ECO:0000313" key="1">
    <source>
        <dbReference type="EMBL" id="GEC15264.1"/>
    </source>
</evidence>
<organism evidence="1 2">
    <name type="scientific">Nitrobacter winogradskyi</name>
    <name type="common">Nitrobacter agilis</name>
    <dbReference type="NCBI Taxonomy" id="913"/>
    <lineage>
        <taxon>Bacteria</taxon>
        <taxon>Pseudomonadati</taxon>
        <taxon>Pseudomonadota</taxon>
        <taxon>Alphaproteobacteria</taxon>
        <taxon>Hyphomicrobiales</taxon>
        <taxon>Nitrobacteraceae</taxon>
        <taxon>Nitrobacter</taxon>
    </lineage>
</organism>
<accession>A0A4Y3W8E6</accession>
<dbReference type="AlphaFoldDB" id="A0A4Y3W8E6"/>
<reference evidence="1 2" key="1">
    <citation type="submission" date="2019-06" db="EMBL/GenBank/DDBJ databases">
        <title>Whole genome shotgun sequence of Nitrobacter winogradskyi NBRC 14297.</title>
        <authorList>
            <person name="Hosoyama A."/>
            <person name="Uohara A."/>
            <person name="Ohji S."/>
            <person name="Ichikawa N."/>
        </authorList>
    </citation>
    <scope>NUCLEOTIDE SEQUENCE [LARGE SCALE GENOMIC DNA]</scope>
    <source>
        <strain evidence="1 2">NBRC 14297</strain>
    </source>
</reference>
<dbReference type="EMBL" id="BJNF01000027">
    <property type="protein sequence ID" value="GEC15264.1"/>
    <property type="molecule type" value="Genomic_DNA"/>
</dbReference>
<name>A0A4Y3W8E6_NITWI</name>
<gene>
    <name evidence="1" type="ORF">NWI01_11560</name>
</gene>
<protein>
    <submittedName>
        <fullName evidence="1">Uncharacterized protein</fullName>
    </submittedName>
</protein>
<sequence>MGEIAVNNVESFDTIQLPAEQEDVFERAAYGGGNQPAKARRLRVVTRDNAEEALSDVVDRLEGLEPAPKRRVARTEDNVDAMLDRALDRLGFGDEPEAKPVARANRQHIAKPALDQDAVDRQARALAEAQTTANNAQMAHASFRQFVAQCASEFPGGMPDVYTDPIGRMKWDAREKELQRALPAINRLYEQAESARRSAFEVCAAYSDAEFRRRNPDWSDDMQPAVTELLRRGGLSDAQIAEMWNGNGGITLSDPRAQGVVVDAARYITGKSLDTAGDAYHAGISYLKEIGFSEDELTALGNGAPVSLRDHRIQQVLADAVRHQMKQR</sequence>